<dbReference type="SUPFAM" id="SSF111331">
    <property type="entry name" value="NAD kinase/diacylglycerol kinase-like"/>
    <property type="match status" value="1"/>
</dbReference>
<dbReference type="RefSeq" id="WP_147063857.1">
    <property type="nucleotide sequence ID" value="NZ_BAABDN010000001.1"/>
</dbReference>
<protein>
    <submittedName>
        <fullName evidence="2">Sphingosine kinase</fullName>
    </submittedName>
</protein>
<comment type="caution">
    <text evidence="2">The sequence shown here is derived from an EMBL/GenBank/DDBJ whole genome shotgun (WGS) entry which is preliminary data.</text>
</comment>
<dbReference type="Gene3D" id="3.40.50.10330">
    <property type="entry name" value="Probable inorganic polyphosphate/atp-NAD kinase, domain 1"/>
    <property type="match status" value="1"/>
</dbReference>
<keyword evidence="2" id="KW-0808">Transferase</keyword>
<proteinExistence type="predicted"/>
<dbReference type="PROSITE" id="PS50146">
    <property type="entry name" value="DAGK"/>
    <property type="match status" value="1"/>
</dbReference>
<organism evidence="2 3">
    <name type="scientific">Knoellia locipacati</name>
    <dbReference type="NCBI Taxonomy" id="882824"/>
    <lineage>
        <taxon>Bacteria</taxon>
        <taxon>Bacillati</taxon>
        <taxon>Actinomycetota</taxon>
        <taxon>Actinomycetes</taxon>
        <taxon>Micrococcales</taxon>
        <taxon>Intrasporangiaceae</taxon>
        <taxon>Knoellia</taxon>
    </lineage>
</organism>
<dbReference type="GO" id="GO:0016301">
    <property type="term" value="F:kinase activity"/>
    <property type="evidence" value="ECO:0007669"/>
    <property type="project" value="UniProtKB-KW"/>
</dbReference>
<dbReference type="SMART" id="SM00046">
    <property type="entry name" value="DAGKc"/>
    <property type="match status" value="1"/>
</dbReference>
<dbReference type="PANTHER" id="PTHR30492">
    <property type="entry name" value="METHYLGLYOXAL SYNTHASE"/>
    <property type="match status" value="1"/>
</dbReference>
<dbReference type="Proteomes" id="UP000321793">
    <property type="component" value="Unassembled WGS sequence"/>
</dbReference>
<accession>A0A512SZZ4</accession>
<dbReference type="InterPro" id="IPR045540">
    <property type="entry name" value="YegS/DAGK_C"/>
</dbReference>
<sequence length="323" mass="33350">MTGAVVILNPTKFDDLGAVRRTVESAATAAGHAPPSFVETTEDDPGFGQTRQALDRGADLVCALGGDGTVRAVAQVLAGTGVPLGLLPGGTGNLLARNVDAPVDDLAEAVRQALTGEERTIDAGWLLLDPTPEQLDHPTPAADRPDNAHLFTVMAGLGFDAEIMDDAPEGLKDTVGWAAYLVSASRNLRSPGFELTVALDAQAIEPVTARTIVVGNCGTLTGGIELLPDAVLDDGLLDVATITPQSLAQWVGVASRVVRGKTDDGPSIERRQGRDVVVSVDPAQKVEADGDLLGVATRLRLVVEPGALVVRVSPRGPSSAGSR</sequence>
<dbReference type="InterPro" id="IPR001206">
    <property type="entry name" value="Diacylglycerol_kinase_cat_dom"/>
</dbReference>
<dbReference type="InterPro" id="IPR004363">
    <property type="entry name" value="Methylgl_synth"/>
</dbReference>
<keyword evidence="3" id="KW-1185">Reference proteome</keyword>
<dbReference type="PANTHER" id="PTHR30492:SF0">
    <property type="entry name" value="METHYLGLYOXAL SYNTHASE"/>
    <property type="match status" value="1"/>
</dbReference>
<keyword evidence="2" id="KW-0418">Kinase</keyword>
<evidence type="ECO:0000313" key="3">
    <source>
        <dbReference type="Proteomes" id="UP000321793"/>
    </source>
</evidence>
<dbReference type="GO" id="GO:0019242">
    <property type="term" value="P:methylglyoxal biosynthetic process"/>
    <property type="evidence" value="ECO:0007669"/>
    <property type="project" value="InterPro"/>
</dbReference>
<dbReference type="Pfam" id="PF00781">
    <property type="entry name" value="DAGK_cat"/>
    <property type="match status" value="1"/>
</dbReference>
<dbReference type="InterPro" id="IPR016064">
    <property type="entry name" value="NAD/diacylglycerol_kinase_sf"/>
</dbReference>
<feature type="domain" description="DAGKc" evidence="1">
    <location>
        <begin position="1"/>
        <end position="130"/>
    </location>
</feature>
<reference evidence="2 3" key="1">
    <citation type="submission" date="2019-07" db="EMBL/GenBank/DDBJ databases">
        <title>Whole genome shotgun sequence of Knoellia locipacati NBRC 109775.</title>
        <authorList>
            <person name="Hosoyama A."/>
            <person name="Uohara A."/>
            <person name="Ohji S."/>
            <person name="Ichikawa N."/>
        </authorList>
    </citation>
    <scope>NUCLEOTIDE SEQUENCE [LARGE SCALE GENOMIC DNA]</scope>
    <source>
        <strain evidence="2 3">NBRC 109775</strain>
    </source>
</reference>
<dbReference type="EMBL" id="BKBA01000006">
    <property type="protein sequence ID" value="GEQ13509.1"/>
    <property type="molecule type" value="Genomic_DNA"/>
</dbReference>
<dbReference type="InterPro" id="IPR017438">
    <property type="entry name" value="ATP-NAD_kinase_N"/>
</dbReference>
<dbReference type="AlphaFoldDB" id="A0A512SZZ4"/>
<dbReference type="GO" id="GO:0005829">
    <property type="term" value="C:cytosol"/>
    <property type="evidence" value="ECO:0007669"/>
    <property type="project" value="TreeGrafter"/>
</dbReference>
<name>A0A512SZZ4_9MICO</name>
<evidence type="ECO:0000313" key="2">
    <source>
        <dbReference type="EMBL" id="GEQ13509.1"/>
    </source>
</evidence>
<gene>
    <name evidence="2" type="ORF">KLO01_15560</name>
</gene>
<dbReference type="Pfam" id="PF19279">
    <property type="entry name" value="YegS_C"/>
    <property type="match status" value="1"/>
</dbReference>
<dbReference type="GO" id="GO:0008929">
    <property type="term" value="F:methylglyoxal synthase activity"/>
    <property type="evidence" value="ECO:0007669"/>
    <property type="project" value="InterPro"/>
</dbReference>
<evidence type="ECO:0000259" key="1">
    <source>
        <dbReference type="PROSITE" id="PS50146"/>
    </source>
</evidence>
<dbReference type="OrthoDB" id="3171056at2"/>
<dbReference type="Gene3D" id="2.60.200.40">
    <property type="match status" value="1"/>
</dbReference>